<dbReference type="Proteomes" id="UP000646911">
    <property type="component" value="Unassembled WGS sequence"/>
</dbReference>
<sequence>MSSKNDTFSFYSKQQEQQTSSRPIRLPTESGQRDHHWAMTRIILPRFLREDVAAVFTEHLRQDGRKMVADTWDDFGRSTIKNPSDVIPSEEIAVFIDHTAKGTEIITIQMPMPLYRNETYFMAIVCQAPPDNYRTFSLEYSVMPQGGQPFTMLTGICNGSRSNYGPGPAPGKEAFINAVTRILNEDQAPMTTFDLPAMP</sequence>
<gene>
    <name evidence="2" type="ORF">H8L47_10885</name>
</gene>
<comment type="caution">
    <text evidence="2">The sequence shown here is derived from an EMBL/GenBank/DDBJ whole genome shotgun (WGS) entry which is preliminary data.</text>
</comment>
<reference evidence="2 3" key="1">
    <citation type="submission" date="2020-08" db="EMBL/GenBank/DDBJ databases">
        <title>Novel species isolated from subtropical streams in China.</title>
        <authorList>
            <person name="Lu H."/>
        </authorList>
    </citation>
    <scope>NUCLEOTIDE SEQUENCE [LARGE SCALE GENOMIC DNA]</scope>
    <source>
        <strain evidence="2 3">NL8W</strain>
    </source>
</reference>
<accession>A0ABR6Z8H2</accession>
<name>A0ABR6Z8H2_9BURK</name>
<organism evidence="2 3">
    <name type="scientific">Undibacterium umbellatum</name>
    <dbReference type="NCBI Taxonomy" id="2762300"/>
    <lineage>
        <taxon>Bacteria</taxon>
        <taxon>Pseudomonadati</taxon>
        <taxon>Pseudomonadota</taxon>
        <taxon>Betaproteobacteria</taxon>
        <taxon>Burkholderiales</taxon>
        <taxon>Oxalobacteraceae</taxon>
        <taxon>Undibacterium</taxon>
    </lineage>
</organism>
<evidence type="ECO:0000313" key="3">
    <source>
        <dbReference type="Proteomes" id="UP000646911"/>
    </source>
</evidence>
<dbReference type="EMBL" id="JACOFX010000004">
    <property type="protein sequence ID" value="MBC3908073.1"/>
    <property type="molecule type" value="Genomic_DNA"/>
</dbReference>
<dbReference type="RefSeq" id="WP_186953621.1">
    <property type="nucleotide sequence ID" value="NZ_JACOFX010000004.1"/>
</dbReference>
<evidence type="ECO:0000256" key="1">
    <source>
        <dbReference type="SAM" id="MobiDB-lite"/>
    </source>
</evidence>
<keyword evidence="3" id="KW-1185">Reference proteome</keyword>
<evidence type="ECO:0000313" key="2">
    <source>
        <dbReference type="EMBL" id="MBC3908073.1"/>
    </source>
</evidence>
<feature type="compositionally biased region" description="Polar residues" evidence="1">
    <location>
        <begin position="1"/>
        <end position="22"/>
    </location>
</feature>
<feature type="region of interest" description="Disordered" evidence="1">
    <location>
        <begin position="1"/>
        <end position="33"/>
    </location>
</feature>
<protein>
    <submittedName>
        <fullName evidence="2">Uncharacterized protein</fullName>
    </submittedName>
</protein>
<proteinExistence type="predicted"/>